<dbReference type="InterPro" id="IPR000857">
    <property type="entry name" value="MyTH4_dom"/>
</dbReference>
<feature type="domain" description="FERM" evidence="6">
    <location>
        <begin position="1061"/>
        <end position="1392"/>
    </location>
</feature>
<dbReference type="Gene3D" id="1.20.80.10">
    <property type="match status" value="1"/>
</dbReference>
<dbReference type="SMART" id="SM00233">
    <property type="entry name" value="PH"/>
    <property type="match status" value="2"/>
</dbReference>
<feature type="domain" description="MyTH4" evidence="7">
    <location>
        <begin position="859"/>
        <end position="1050"/>
    </location>
</feature>
<dbReference type="SMART" id="SM00295">
    <property type="entry name" value="B41"/>
    <property type="match status" value="1"/>
</dbReference>
<protein>
    <submittedName>
        <fullName evidence="8">Uncharacterized protein</fullName>
    </submittedName>
</protein>
<name>A0AAU9WWY9_9CNID</name>
<accession>A0AAU9WWY9</accession>
<feature type="compositionally biased region" description="Polar residues" evidence="4">
    <location>
        <begin position="542"/>
        <end position="559"/>
    </location>
</feature>
<dbReference type="PROSITE" id="PS50003">
    <property type="entry name" value="PH_DOMAIN"/>
    <property type="match status" value="2"/>
</dbReference>
<feature type="region of interest" description="Disordered" evidence="4">
    <location>
        <begin position="542"/>
        <end position="568"/>
    </location>
</feature>
<dbReference type="SUPFAM" id="SSF50729">
    <property type="entry name" value="PH domain-like"/>
    <property type="match status" value="2"/>
</dbReference>
<dbReference type="InterPro" id="IPR014352">
    <property type="entry name" value="FERM/acyl-CoA-bd_prot_sf"/>
</dbReference>
<evidence type="ECO:0000256" key="2">
    <source>
        <dbReference type="ARBA" id="ARBA00023054"/>
    </source>
</evidence>
<dbReference type="PANTHER" id="PTHR22903:SF8">
    <property type="entry name" value="MAX-1A"/>
    <property type="match status" value="1"/>
</dbReference>
<comment type="caution">
    <text evidence="8">The sequence shown here is derived from an EMBL/GenBank/DDBJ whole genome shotgun (WGS) entry which is preliminary data.</text>
</comment>
<dbReference type="InterPro" id="IPR019749">
    <property type="entry name" value="Band_41_domain"/>
</dbReference>
<dbReference type="Gene3D" id="2.30.29.30">
    <property type="entry name" value="Pleckstrin-homology domain (PH domain)/Phosphotyrosine-binding domain (PTB)"/>
    <property type="match status" value="3"/>
</dbReference>
<evidence type="ECO:0000259" key="6">
    <source>
        <dbReference type="PROSITE" id="PS50057"/>
    </source>
</evidence>
<dbReference type="FunFam" id="2.30.29.30:FF:000286">
    <property type="entry name" value="PH-protein kinase domain containing protein"/>
    <property type="match status" value="1"/>
</dbReference>
<feature type="compositionally biased region" description="Low complexity" evidence="4">
    <location>
        <begin position="366"/>
        <end position="377"/>
    </location>
</feature>
<dbReference type="PROSITE" id="PS50057">
    <property type="entry name" value="FERM_3"/>
    <property type="match status" value="1"/>
</dbReference>
<reference evidence="8 9" key="1">
    <citation type="submission" date="2022-05" db="EMBL/GenBank/DDBJ databases">
        <authorList>
            <consortium name="Genoscope - CEA"/>
            <person name="William W."/>
        </authorList>
    </citation>
    <scope>NUCLEOTIDE SEQUENCE [LARGE SCALE GENOMIC DNA]</scope>
</reference>
<feature type="compositionally biased region" description="Polar residues" evidence="4">
    <location>
        <begin position="186"/>
        <end position="202"/>
    </location>
</feature>
<dbReference type="Proteomes" id="UP001159428">
    <property type="component" value="Unassembled WGS sequence"/>
</dbReference>
<dbReference type="GO" id="GO:0005856">
    <property type="term" value="C:cytoskeleton"/>
    <property type="evidence" value="ECO:0007669"/>
    <property type="project" value="InterPro"/>
</dbReference>
<dbReference type="InterPro" id="IPR035963">
    <property type="entry name" value="FERM_2"/>
</dbReference>
<dbReference type="CDD" id="cd14473">
    <property type="entry name" value="FERM_B-lobe"/>
    <property type="match status" value="1"/>
</dbReference>
<organism evidence="8 9">
    <name type="scientific">Pocillopora meandrina</name>
    <dbReference type="NCBI Taxonomy" id="46732"/>
    <lineage>
        <taxon>Eukaryota</taxon>
        <taxon>Metazoa</taxon>
        <taxon>Cnidaria</taxon>
        <taxon>Anthozoa</taxon>
        <taxon>Hexacorallia</taxon>
        <taxon>Scleractinia</taxon>
        <taxon>Astrocoeniina</taxon>
        <taxon>Pocilloporidae</taxon>
        <taxon>Pocillopora</taxon>
    </lineage>
</organism>
<evidence type="ECO:0000313" key="8">
    <source>
        <dbReference type="EMBL" id="CAH3128510.1"/>
    </source>
</evidence>
<dbReference type="InterPro" id="IPR019748">
    <property type="entry name" value="FERM_central"/>
</dbReference>
<evidence type="ECO:0000259" key="5">
    <source>
        <dbReference type="PROSITE" id="PS50003"/>
    </source>
</evidence>
<dbReference type="SMART" id="SM00139">
    <property type="entry name" value="MyTH4"/>
    <property type="match status" value="1"/>
</dbReference>
<feature type="coiled-coil region" evidence="3">
    <location>
        <begin position="21"/>
        <end position="158"/>
    </location>
</feature>
<dbReference type="Pfam" id="PF00373">
    <property type="entry name" value="FERM_M"/>
    <property type="match status" value="1"/>
</dbReference>
<dbReference type="Pfam" id="PF00784">
    <property type="entry name" value="MyTH4"/>
    <property type="match status" value="2"/>
</dbReference>
<evidence type="ECO:0000259" key="7">
    <source>
        <dbReference type="PROSITE" id="PS51016"/>
    </source>
</evidence>
<dbReference type="PROSITE" id="PS51016">
    <property type="entry name" value="MYTH4"/>
    <property type="match status" value="1"/>
</dbReference>
<proteinExistence type="predicted"/>
<dbReference type="SUPFAM" id="SSF47031">
    <property type="entry name" value="Second domain of FERM"/>
    <property type="match status" value="1"/>
</dbReference>
<keyword evidence="2 3" id="KW-0175">Coiled coil</keyword>
<feature type="compositionally biased region" description="Polar residues" evidence="4">
    <location>
        <begin position="356"/>
        <end position="365"/>
    </location>
</feature>
<evidence type="ECO:0000256" key="4">
    <source>
        <dbReference type="SAM" id="MobiDB-lite"/>
    </source>
</evidence>
<feature type="domain" description="PH" evidence="5">
    <location>
        <begin position="717"/>
        <end position="823"/>
    </location>
</feature>
<evidence type="ECO:0000313" key="9">
    <source>
        <dbReference type="Proteomes" id="UP001159428"/>
    </source>
</evidence>
<keyword evidence="1" id="KW-0677">Repeat</keyword>
<evidence type="ECO:0000256" key="1">
    <source>
        <dbReference type="ARBA" id="ARBA00022737"/>
    </source>
</evidence>
<feature type="region of interest" description="Disordered" evidence="4">
    <location>
        <begin position="356"/>
        <end position="381"/>
    </location>
</feature>
<dbReference type="EMBL" id="CALNXJ010000023">
    <property type="protein sequence ID" value="CAH3128510.1"/>
    <property type="molecule type" value="Genomic_DNA"/>
</dbReference>
<dbReference type="Gene3D" id="3.10.20.90">
    <property type="entry name" value="Phosphatidylinositol 3-kinase Catalytic Subunit, Chain A, domain 1"/>
    <property type="match status" value="1"/>
</dbReference>
<dbReference type="Pfam" id="PF21989">
    <property type="entry name" value="RA_2"/>
    <property type="match status" value="1"/>
</dbReference>
<dbReference type="InterPro" id="IPR001849">
    <property type="entry name" value="PH_domain"/>
</dbReference>
<dbReference type="InterPro" id="IPR000299">
    <property type="entry name" value="FERM_domain"/>
</dbReference>
<dbReference type="PANTHER" id="PTHR22903">
    <property type="entry name" value="PLEKHH PROTEIN"/>
    <property type="match status" value="1"/>
</dbReference>
<sequence>MDNSSRTNGPQVCSTEVGENEIDYKQRCKYLENQLEKFREQATKVREVIGQKVQHLETLVSAKEETVAQLQAELENEKQKRLIREREVEEKAARIKSWMQKKISEYEEKLEELNKENEHLKTSHKQAMDMVKEIEEKLRFSQDQVMRLSHELADIQSQSGDYYELEPDANQEESGFRSFLTEDTVGNQSPVTSISSQCTTPTPMSPDELVKTPTNDDNDDTSTFISDQSAEIKIKRTSSGKSPSKIPRFIGTSEDQRAAQISYYMSLKRGMRSPGGSQAKFFIQIQDSHNPYMQLTPLERMSQRKQFDSQSTIDSEIDDSVFETYLQPVEPGNHGEEFHARLGELVTLQLESGSLTPSVVQNEQDSLSGSRSSVGSLTEDATSADPIYQTLEPELDSVRTDTDSAVTRKPSVNNGFPLSPLPPPVPPRFELESVVPPPVPPVPRTNKEEQLQDVTRLEGKFTSYLSETDLQNGNAPEGNKVDVPAALLQSNRTDSWMWNDNSAGSDTPPFGTLETRSKNLNMLAEQSCPVYTTLKGRASQIRNTPFSGESTDSSDNESSAGDYCTPPDEVVATEEHHNMKQNTDELLEETTRVLKTCATYTTVSLKKENQGKAGYLTKLGGRVKNWKKRWFVLDDGNLCYYKTENDVNRKPLGKIPLDGSCRIARTDGALTIEVATPKRTFYLTGETTEVVDSWLRVLHNVMRKFSSTPLFAQVKEKEIMKGWITKVKHGSSKKCWSVLRGQYLCYYKSEDDAMPFSMTHMIDVVVEELESPDSENGSVSDAVPYRHFTLVMKSLKQPSTTFLLIDSIEEKDSWLFHLKVASGSGIDDMGTEFEKSIYQLIVEDCDPESEIWNSYVLTHSKEPIIEPLTTLPSKELGAEALKLFKSIHLFTTVQTQEAAIDYHVSLAQNALQTCLDNPELQNEIYCQLIKQTSKHVHRGPEDLGHFLEHCGKSSWLREESFDIASQATIDLRPVQEFVYIQAWQLLSLCTALFVPKQKFLLFLKGHLNRTSTFKTKLGKYATYCIRSLERSLRNGKREARPSRLEVLSILLRKPYDHSCLMSIPVHFIDGSSQVFGFDGSTTIQEFSETINRIVGIRSSSESGYALFTDNPFNLVEHCLQAKVKLCDVISKWEQALRSQSQGKLDTNRMIKLTYKNRLHFKSLSSGETDKEKYFLVLQTNDSIVKGRFPVSKEMALEFAALMAQISYGDYRAQSNSLPSKRIEIVITKFCVKTLREDTGKRALTLRMAEKWSTLHGWSVKECVDKYLENARRWPFFGCRLFQAQQKNTVSAAKKRAAPVDNTQPVWLAVEEDSINLLEGNSLRLMCRYRYKHVVTFGGWKEDFMLVVNQSIMRGGNTVEQGTQRLLFVMPRAKILQITLLMASYINAIVRQKGITCDAPSRASATGQAVDVKVWDLESAEWPMVPGSTVGLL</sequence>
<gene>
    <name evidence="8" type="ORF">PMEA_00013505</name>
</gene>
<keyword evidence="9" id="KW-1185">Reference proteome</keyword>
<dbReference type="CDD" id="cd17094">
    <property type="entry name" value="FERM_F1_Max1_like"/>
    <property type="match status" value="1"/>
</dbReference>
<dbReference type="Gene3D" id="1.25.40.530">
    <property type="entry name" value="MyTH4 domain"/>
    <property type="match status" value="1"/>
</dbReference>
<dbReference type="CDD" id="cd13282">
    <property type="entry name" value="PH1_PLEKHH1_PLEKHH2"/>
    <property type="match status" value="1"/>
</dbReference>
<evidence type="ECO:0000256" key="3">
    <source>
        <dbReference type="SAM" id="Coils"/>
    </source>
</evidence>
<feature type="domain" description="PH" evidence="5">
    <location>
        <begin position="609"/>
        <end position="703"/>
    </location>
</feature>
<dbReference type="Pfam" id="PF00169">
    <property type="entry name" value="PH"/>
    <property type="match status" value="2"/>
</dbReference>
<dbReference type="InterPro" id="IPR011993">
    <property type="entry name" value="PH-like_dom_sf"/>
</dbReference>
<feature type="region of interest" description="Disordered" evidence="4">
    <location>
        <begin position="186"/>
        <end position="223"/>
    </location>
</feature>
<dbReference type="InterPro" id="IPR038185">
    <property type="entry name" value="MyTH4_dom_sf"/>
</dbReference>